<sequence length="133" mass="14942">MLVWEDEYKIGNEEMDAQHLILFALLNQLTVNIDNDRAGDCLADVITALGGYIDYHFAHEEALMRAWDYPDIDAHSAKHVQFAAEVKHLQAQAHSGDVHKVAIRVRAFVLDWLLGHILGSDREYAAFIASKAA</sequence>
<comment type="caution">
    <text evidence="6">The sequence shown here is derived from an EMBL/GenBank/DDBJ whole genome shotgun (WGS) entry which is preliminary data.</text>
</comment>
<reference evidence="6 7" key="1">
    <citation type="submission" date="2020-02" db="EMBL/GenBank/DDBJ databases">
        <authorList>
            <person name="Dziuba M."/>
            <person name="Kuznetsov B."/>
            <person name="Mardanov A."/>
            <person name="Ravin N."/>
            <person name="Grouzdev D."/>
        </authorList>
    </citation>
    <scope>NUCLEOTIDE SEQUENCE [LARGE SCALE GENOMIC DNA]</scope>
    <source>
        <strain evidence="6 7">SpK</strain>
    </source>
</reference>
<proteinExistence type="inferred from homology"/>
<keyword evidence="3" id="KW-0479">Metal-binding</keyword>
<dbReference type="Pfam" id="PF01814">
    <property type="entry name" value="Hemerythrin"/>
    <property type="match status" value="1"/>
</dbReference>
<evidence type="ECO:0000256" key="4">
    <source>
        <dbReference type="ARBA" id="ARBA00023004"/>
    </source>
</evidence>
<dbReference type="RefSeq" id="WP_163674173.1">
    <property type="nucleotide sequence ID" value="NZ_JAAIYP010000007.1"/>
</dbReference>
<accession>A0A7C9QRR8</accession>
<dbReference type="InterPro" id="IPR050669">
    <property type="entry name" value="Hemerythrin"/>
</dbReference>
<feature type="domain" description="Hemerythrin-like" evidence="5">
    <location>
        <begin position="12"/>
        <end position="126"/>
    </location>
</feature>
<dbReference type="Proteomes" id="UP000480684">
    <property type="component" value="Unassembled WGS sequence"/>
</dbReference>
<evidence type="ECO:0000313" key="7">
    <source>
        <dbReference type="Proteomes" id="UP000480684"/>
    </source>
</evidence>
<dbReference type="NCBIfam" id="NF033749">
    <property type="entry name" value="bact_hemeryth"/>
    <property type="match status" value="1"/>
</dbReference>
<comment type="similarity">
    <text evidence="1">Belongs to the hemerythrin family.</text>
</comment>
<gene>
    <name evidence="6" type="ORF">G4223_01765</name>
</gene>
<evidence type="ECO:0000259" key="5">
    <source>
        <dbReference type="Pfam" id="PF01814"/>
    </source>
</evidence>
<dbReference type="AlphaFoldDB" id="A0A7C9QRR8"/>
<keyword evidence="2" id="KW-0813">Transport</keyword>
<keyword evidence="7" id="KW-1185">Reference proteome</keyword>
<name>A0A7C9QRR8_9PROT</name>
<dbReference type="Gene3D" id="1.20.120.50">
    <property type="entry name" value="Hemerythrin-like"/>
    <property type="match status" value="1"/>
</dbReference>
<dbReference type="PROSITE" id="PS00550">
    <property type="entry name" value="HEMERYTHRINS"/>
    <property type="match status" value="1"/>
</dbReference>
<evidence type="ECO:0000256" key="2">
    <source>
        <dbReference type="ARBA" id="ARBA00022621"/>
    </source>
</evidence>
<keyword evidence="4" id="KW-0408">Iron</keyword>
<evidence type="ECO:0000256" key="1">
    <source>
        <dbReference type="ARBA" id="ARBA00010587"/>
    </source>
</evidence>
<dbReference type="EMBL" id="JAAIYP010000007">
    <property type="protein sequence ID" value="NFV78844.1"/>
    <property type="molecule type" value="Genomic_DNA"/>
</dbReference>
<dbReference type="CDD" id="cd12107">
    <property type="entry name" value="Hemerythrin"/>
    <property type="match status" value="1"/>
</dbReference>
<dbReference type="PANTHER" id="PTHR37164">
    <property type="entry name" value="BACTERIOHEMERYTHRIN"/>
    <property type="match status" value="1"/>
</dbReference>
<dbReference type="GO" id="GO:0046872">
    <property type="term" value="F:metal ion binding"/>
    <property type="evidence" value="ECO:0007669"/>
    <property type="project" value="UniProtKB-KW"/>
</dbReference>
<dbReference type="NCBIfam" id="TIGR02481">
    <property type="entry name" value="hemeryth_dom"/>
    <property type="match status" value="1"/>
</dbReference>
<organism evidence="6 7">
    <name type="scientific">Magnetospirillum aberrantis SpK</name>
    <dbReference type="NCBI Taxonomy" id="908842"/>
    <lineage>
        <taxon>Bacteria</taxon>
        <taxon>Pseudomonadati</taxon>
        <taxon>Pseudomonadota</taxon>
        <taxon>Alphaproteobacteria</taxon>
        <taxon>Rhodospirillales</taxon>
        <taxon>Rhodospirillaceae</taxon>
        <taxon>Magnetospirillum</taxon>
    </lineage>
</organism>
<dbReference type="GO" id="GO:0005344">
    <property type="term" value="F:oxygen carrier activity"/>
    <property type="evidence" value="ECO:0007669"/>
    <property type="project" value="UniProtKB-KW"/>
</dbReference>
<dbReference type="SUPFAM" id="SSF47188">
    <property type="entry name" value="Hemerythrin-like"/>
    <property type="match status" value="1"/>
</dbReference>
<keyword evidence="2" id="KW-0561">Oxygen transport</keyword>
<protein>
    <submittedName>
        <fullName evidence="6">Hemerythrin family protein</fullName>
    </submittedName>
</protein>
<dbReference type="InterPro" id="IPR012312">
    <property type="entry name" value="Hemerythrin-like"/>
</dbReference>
<dbReference type="PANTHER" id="PTHR37164:SF1">
    <property type="entry name" value="BACTERIOHEMERYTHRIN"/>
    <property type="match status" value="1"/>
</dbReference>
<evidence type="ECO:0000313" key="6">
    <source>
        <dbReference type="EMBL" id="NFV78844.1"/>
    </source>
</evidence>
<evidence type="ECO:0000256" key="3">
    <source>
        <dbReference type="ARBA" id="ARBA00022723"/>
    </source>
</evidence>
<dbReference type="InterPro" id="IPR035938">
    <property type="entry name" value="Hemerythrin-like_sf"/>
</dbReference>
<dbReference type="InterPro" id="IPR012827">
    <property type="entry name" value="Hemerythrin_metal-bd"/>
</dbReference>
<dbReference type="InterPro" id="IPR016131">
    <property type="entry name" value="Haemerythrin_Fe_BS"/>
</dbReference>